<accession>A0A2P1EM81</accession>
<evidence type="ECO:0000313" key="1">
    <source>
        <dbReference type="EMBL" id="AVL95003.1"/>
    </source>
</evidence>
<protein>
    <submittedName>
        <fullName evidence="1">Uncharacterized protein</fullName>
    </submittedName>
</protein>
<keyword evidence="2" id="KW-1185">Reference proteome</keyword>
<gene>
    <name evidence="1" type="ORF">mc_617</name>
</gene>
<proteinExistence type="predicted"/>
<evidence type="ECO:0000313" key="2">
    <source>
        <dbReference type="Proteomes" id="UP000289600"/>
    </source>
</evidence>
<organism evidence="1 2">
    <name type="scientific">Moumouvirus australiensis</name>
    <dbReference type="NCBI Taxonomy" id="2109587"/>
    <lineage>
        <taxon>Viruses</taxon>
        <taxon>Varidnaviria</taxon>
        <taxon>Bamfordvirae</taxon>
        <taxon>Nucleocytoviricota</taxon>
        <taxon>Megaviricetes</taxon>
        <taxon>Imitervirales</taxon>
        <taxon>Mimiviridae</taxon>
        <taxon>Megamimivirinae</taxon>
        <taxon>Moumouvirus</taxon>
        <taxon>Moumouvirus australiense</taxon>
    </lineage>
</organism>
<name>A0A2P1EM81_9VIRU</name>
<dbReference type="EMBL" id="MG807320">
    <property type="protein sequence ID" value="AVL95003.1"/>
    <property type="molecule type" value="Genomic_DNA"/>
</dbReference>
<sequence length="78" mass="9087">MFLTVEKIIKDIAILYPEISGFLSLIFIVHRNEILCSKKITNLSNKKQIENKSNIHDEISSIRQELENIIYELKKING</sequence>
<dbReference type="Proteomes" id="UP000289600">
    <property type="component" value="Segment"/>
</dbReference>
<reference evidence="2" key="1">
    <citation type="submission" date="2018-01" db="EMBL/GenBank/DDBJ databases">
        <title>Testimony of 'menage a trois' revealed by the proteome of Megavirus virophage.</title>
        <authorList>
            <person name="Jeudy S."/>
            <person name="Bertaux L."/>
            <person name="Alempic J.-M."/>
            <person name="Lartigue A."/>
            <person name="Legendre M."/>
            <person name="Philippe N."/>
            <person name="Beucher L."/>
            <person name="Biondi E."/>
            <person name="Juul S."/>
            <person name="Turner D."/>
            <person name="Coute Y."/>
            <person name="Claverie J.-M."/>
            <person name="Abergel C."/>
        </authorList>
    </citation>
    <scope>NUCLEOTIDE SEQUENCE [LARGE SCALE GENOMIC DNA]</scope>
</reference>